<dbReference type="GO" id="GO:0030288">
    <property type="term" value="C:outer membrane-bounded periplasmic space"/>
    <property type="evidence" value="ECO:0007669"/>
    <property type="project" value="TreeGrafter"/>
</dbReference>
<dbReference type="Gene3D" id="3.40.630.40">
    <property type="entry name" value="Zn-dependent exopeptidases"/>
    <property type="match status" value="1"/>
</dbReference>
<evidence type="ECO:0000256" key="2">
    <source>
        <dbReference type="ARBA" id="ARBA00011901"/>
    </source>
</evidence>
<dbReference type="InterPro" id="IPR021731">
    <property type="entry name" value="AMIN_dom"/>
</dbReference>
<dbReference type="Gene3D" id="2.60.40.3500">
    <property type="match status" value="1"/>
</dbReference>
<name>A0A445MVI8_9BACT</name>
<dbReference type="InterPro" id="IPR011990">
    <property type="entry name" value="TPR-like_helical_dom_sf"/>
</dbReference>
<dbReference type="Gene3D" id="1.25.40.10">
    <property type="entry name" value="Tetratricopeptide repeat domain"/>
    <property type="match status" value="1"/>
</dbReference>
<gene>
    <name evidence="6" type="ORF">PITCH_A190029</name>
</gene>
<evidence type="ECO:0000313" key="6">
    <source>
        <dbReference type="EMBL" id="SPD73453.1"/>
    </source>
</evidence>
<protein>
    <recommendedName>
        <fullName evidence="2">N-acetylmuramoyl-L-alanine amidase</fullName>
        <ecNumber evidence="2">3.5.1.28</ecNumber>
    </recommendedName>
</protein>
<sequence>MTGYKQIIEQNTAINKWICLLVLYLSLIFLFMTPTDILCKEKETAHGLLAEADQCRKDLFKSEETKTRNYWFECIGLYKNVYVKYPKSDEAAWAMYYSARLYSGLYDISKRPEDLDAAFELYRRLAEEHKDHRLADDAQYMLGMIFKADKNDPSQAYVEFLKVEVNFPSGDMVPEAKKRIEELSVILDDKAKEKDTSNEENKDKAKESASVPYSSLISVTDIRHWSTPNYTRVVVYLENSVPYEHHLIKADPDVKKPRRLYLDLKNARVPKEMNSRIEIKDGLLQMARAAQFSGDTVRVVLDIESVDSFNVFSLLDPFRIVVDVRKDKKKDDGNKDLASVSKERVRKGIRKSEKPDESVSLARQLGLSVSRIVLDPGHGGKDPGCQIGNGIKEKDIVLKLAKILASKIRNELGCEVFLTRSKDVFLTLEQRTAIANMKKADLFISLHINAHEDSGIWGLETYFLNMATDETSMMVAARENSTSQKNISDLQTILNELMMNTKINESSRLAHEVQNGMLTLIDNRYKMSKSLGVKQAPFYVLIGAEMPAILVESGFLTNPTERKRLLSNEYYTCVASGICKGIKTYVKGIELVYQGR</sequence>
<dbReference type="SMART" id="SM00646">
    <property type="entry name" value="Ami_3"/>
    <property type="match status" value="1"/>
</dbReference>
<dbReference type="SUPFAM" id="SSF53187">
    <property type="entry name" value="Zn-dependent exopeptidases"/>
    <property type="match status" value="1"/>
</dbReference>
<feature type="transmembrane region" description="Helical" evidence="4">
    <location>
        <begin position="12"/>
        <end position="32"/>
    </location>
</feature>
<keyword evidence="4" id="KW-0812">Transmembrane</keyword>
<dbReference type="FunFam" id="3.40.630.40:FF:000005">
    <property type="entry name" value="N-acetylmuramoyl-L-alanine amidase (AmiA)"/>
    <property type="match status" value="1"/>
</dbReference>
<dbReference type="PANTHER" id="PTHR30404">
    <property type="entry name" value="N-ACETYLMURAMOYL-L-ALANINE AMIDASE"/>
    <property type="match status" value="1"/>
</dbReference>
<dbReference type="EMBL" id="OJIN01000101">
    <property type="protein sequence ID" value="SPD73453.1"/>
    <property type="molecule type" value="Genomic_DNA"/>
</dbReference>
<dbReference type="PANTHER" id="PTHR30404:SF0">
    <property type="entry name" value="N-ACETYLMURAMOYL-L-ALANINE AMIDASE AMIC"/>
    <property type="match status" value="1"/>
</dbReference>
<dbReference type="Pfam" id="PF11741">
    <property type="entry name" value="AMIN"/>
    <property type="match status" value="1"/>
</dbReference>
<proteinExistence type="predicted"/>
<dbReference type="InterPro" id="IPR002508">
    <property type="entry name" value="MurNAc-LAA_cat"/>
</dbReference>
<dbReference type="AlphaFoldDB" id="A0A445MVI8"/>
<evidence type="ECO:0000256" key="4">
    <source>
        <dbReference type="SAM" id="Phobius"/>
    </source>
</evidence>
<dbReference type="GO" id="GO:0009253">
    <property type="term" value="P:peptidoglycan catabolic process"/>
    <property type="evidence" value="ECO:0007669"/>
    <property type="project" value="InterPro"/>
</dbReference>
<keyword evidence="3 6" id="KW-0378">Hydrolase</keyword>
<keyword evidence="4" id="KW-0472">Membrane</keyword>
<organism evidence="6">
    <name type="scientific">uncultured Desulfobacterium sp</name>
    <dbReference type="NCBI Taxonomy" id="201089"/>
    <lineage>
        <taxon>Bacteria</taxon>
        <taxon>Pseudomonadati</taxon>
        <taxon>Thermodesulfobacteriota</taxon>
        <taxon>Desulfobacteria</taxon>
        <taxon>Desulfobacterales</taxon>
        <taxon>Desulfobacteriaceae</taxon>
        <taxon>Desulfobacterium</taxon>
        <taxon>environmental samples</taxon>
    </lineage>
</organism>
<accession>A0A445MVI8</accession>
<evidence type="ECO:0000256" key="1">
    <source>
        <dbReference type="ARBA" id="ARBA00001561"/>
    </source>
</evidence>
<dbReference type="CDD" id="cd02696">
    <property type="entry name" value="MurNAc-LAA"/>
    <property type="match status" value="1"/>
</dbReference>
<dbReference type="EC" id="3.5.1.28" evidence="2"/>
<reference evidence="6" key="1">
    <citation type="submission" date="2018-01" db="EMBL/GenBank/DDBJ databases">
        <authorList>
            <person name="Regsiter A."/>
            <person name="William W."/>
        </authorList>
    </citation>
    <scope>NUCLEOTIDE SEQUENCE</scope>
    <source>
        <strain evidence="6">TRIP AH-1</strain>
    </source>
</reference>
<dbReference type="Pfam" id="PF01520">
    <property type="entry name" value="Amidase_3"/>
    <property type="match status" value="1"/>
</dbReference>
<keyword evidence="4" id="KW-1133">Transmembrane helix</keyword>
<comment type="catalytic activity">
    <reaction evidence="1">
        <text>Hydrolyzes the link between N-acetylmuramoyl residues and L-amino acid residues in certain cell-wall glycopeptides.</text>
        <dbReference type="EC" id="3.5.1.28"/>
    </reaction>
</comment>
<evidence type="ECO:0000259" key="5">
    <source>
        <dbReference type="SMART" id="SM00646"/>
    </source>
</evidence>
<dbReference type="GO" id="GO:0008745">
    <property type="term" value="F:N-acetylmuramoyl-L-alanine amidase activity"/>
    <property type="evidence" value="ECO:0007669"/>
    <property type="project" value="UniProtKB-EC"/>
</dbReference>
<dbReference type="InterPro" id="IPR050695">
    <property type="entry name" value="N-acetylmuramoyl_amidase_3"/>
</dbReference>
<evidence type="ECO:0000256" key="3">
    <source>
        <dbReference type="ARBA" id="ARBA00022801"/>
    </source>
</evidence>
<feature type="domain" description="MurNAc-LAA" evidence="5">
    <location>
        <begin position="432"/>
        <end position="583"/>
    </location>
</feature>